<evidence type="ECO:0000256" key="2">
    <source>
        <dbReference type="SAM" id="Phobius"/>
    </source>
</evidence>
<organism evidence="3 4">
    <name type="scientific">Luteimonas chenhongjianii</name>
    <dbReference type="NCBI Taxonomy" id="2006110"/>
    <lineage>
        <taxon>Bacteria</taxon>
        <taxon>Pseudomonadati</taxon>
        <taxon>Pseudomonadota</taxon>
        <taxon>Gammaproteobacteria</taxon>
        <taxon>Lysobacterales</taxon>
        <taxon>Lysobacteraceae</taxon>
        <taxon>Luteimonas</taxon>
    </lineage>
</organism>
<evidence type="ECO:0000313" key="4">
    <source>
        <dbReference type="Proteomes" id="UP000218968"/>
    </source>
</evidence>
<dbReference type="AlphaFoldDB" id="A0A290XAS7"/>
<keyword evidence="2" id="KW-0472">Membrane</keyword>
<gene>
    <name evidence="3" type="ORF">CNR27_00305</name>
</gene>
<sequence>MAALQTVRLPSRAIAFTGAVEMSRIAATPFVRSDATLPAALLGMLFLGAIALLSFPGLRTGTSAVGWAPMWLLGMPALAWCTLALRHLTRRRKPASSAVLRRRRSGLAQARRRPAPRRGQRISIRAALAAAGLLPGLR</sequence>
<evidence type="ECO:0000313" key="3">
    <source>
        <dbReference type="EMBL" id="ATD66088.1"/>
    </source>
</evidence>
<protein>
    <submittedName>
        <fullName evidence="3">Uncharacterized protein</fullName>
    </submittedName>
</protein>
<keyword evidence="2" id="KW-0812">Transmembrane</keyword>
<evidence type="ECO:0000256" key="1">
    <source>
        <dbReference type="SAM" id="MobiDB-lite"/>
    </source>
</evidence>
<accession>A0A290XAS7</accession>
<feature type="region of interest" description="Disordered" evidence="1">
    <location>
        <begin position="96"/>
        <end position="119"/>
    </location>
</feature>
<dbReference type="EMBL" id="CP023406">
    <property type="protein sequence ID" value="ATD66088.1"/>
    <property type="molecule type" value="Genomic_DNA"/>
</dbReference>
<feature type="transmembrane region" description="Helical" evidence="2">
    <location>
        <begin position="64"/>
        <end position="85"/>
    </location>
</feature>
<keyword evidence="4" id="KW-1185">Reference proteome</keyword>
<reference evidence="4" key="1">
    <citation type="submission" date="2017-09" db="EMBL/GenBank/DDBJ databases">
        <title>Luteimonas liuhanmingii sp.nov., isolated from the intestinal contents of Tibetan Plateau Pika in Yushu, Qinghai Province, China.</title>
        <authorList>
            <person name="Gui Z."/>
        </authorList>
    </citation>
    <scope>NUCLEOTIDE SEQUENCE [LARGE SCALE GENOMIC DNA]</scope>
    <source>
        <strain evidence="4">100111</strain>
    </source>
</reference>
<feature type="transmembrane region" description="Helical" evidence="2">
    <location>
        <begin position="39"/>
        <end position="58"/>
    </location>
</feature>
<proteinExistence type="predicted"/>
<dbReference type="Proteomes" id="UP000218968">
    <property type="component" value="Chromosome"/>
</dbReference>
<dbReference type="KEGG" id="lum:CNR27_00305"/>
<keyword evidence="2" id="KW-1133">Transmembrane helix</keyword>
<name>A0A290XAS7_9GAMM</name>